<gene>
    <name evidence="2" type="ORF">GCM10023184_04490</name>
</gene>
<feature type="region of interest" description="Disordered" evidence="1">
    <location>
        <begin position="178"/>
        <end position="212"/>
    </location>
</feature>
<accession>A0ABP8G8M5</accession>
<sequence>MKYLTLSLLLACCGSQAIGQDVIRYKEHKDASIQRQADSLKLLYLKQGYVLMKENSVNMESQFEFPVVIPLKAGTPYQFVFIGEMSSKIYEVRMFDWSEKQVFYKKHMWGDMDGNIIAYPYMTHTDNYHMMKVLQVNKVKKADLAGYVMLFRRTHSPTELEEQAKKYNVTLPGISTAAVKETTPAQKPAAEQPKNDTTKKKKNNYDHYLENN</sequence>
<reference evidence="3" key="1">
    <citation type="journal article" date="2019" name="Int. J. Syst. Evol. Microbiol.">
        <title>The Global Catalogue of Microorganisms (GCM) 10K type strain sequencing project: providing services to taxonomists for standard genome sequencing and annotation.</title>
        <authorList>
            <consortium name="The Broad Institute Genomics Platform"/>
            <consortium name="The Broad Institute Genome Sequencing Center for Infectious Disease"/>
            <person name="Wu L."/>
            <person name="Ma J."/>
        </authorList>
    </citation>
    <scope>NUCLEOTIDE SEQUENCE [LARGE SCALE GENOMIC DNA]</scope>
    <source>
        <strain evidence="3">JCM 17919</strain>
    </source>
</reference>
<evidence type="ECO:0000313" key="3">
    <source>
        <dbReference type="Proteomes" id="UP001501725"/>
    </source>
</evidence>
<proteinExistence type="predicted"/>
<dbReference type="EMBL" id="BAABGY010000001">
    <property type="protein sequence ID" value="GAA4319641.1"/>
    <property type="molecule type" value="Genomic_DNA"/>
</dbReference>
<feature type="compositionally biased region" description="Basic and acidic residues" evidence="1">
    <location>
        <begin position="193"/>
        <end position="212"/>
    </location>
</feature>
<keyword evidence="3" id="KW-1185">Reference proteome</keyword>
<protein>
    <recommendedName>
        <fullName evidence="4">DUF4251 domain-containing protein</fullName>
    </recommendedName>
</protein>
<dbReference type="RefSeq" id="WP_345253024.1">
    <property type="nucleotide sequence ID" value="NZ_BAABGY010000001.1"/>
</dbReference>
<comment type="caution">
    <text evidence="2">The sequence shown here is derived from an EMBL/GenBank/DDBJ whole genome shotgun (WGS) entry which is preliminary data.</text>
</comment>
<evidence type="ECO:0000313" key="2">
    <source>
        <dbReference type="EMBL" id="GAA4319641.1"/>
    </source>
</evidence>
<evidence type="ECO:0000256" key="1">
    <source>
        <dbReference type="SAM" id="MobiDB-lite"/>
    </source>
</evidence>
<name>A0ABP8G8M5_9BACT</name>
<organism evidence="2 3">
    <name type="scientific">Flaviaesturariibacter amylovorans</name>
    <dbReference type="NCBI Taxonomy" id="1084520"/>
    <lineage>
        <taxon>Bacteria</taxon>
        <taxon>Pseudomonadati</taxon>
        <taxon>Bacteroidota</taxon>
        <taxon>Chitinophagia</taxon>
        <taxon>Chitinophagales</taxon>
        <taxon>Chitinophagaceae</taxon>
        <taxon>Flaviaestuariibacter</taxon>
    </lineage>
</organism>
<evidence type="ECO:0008006" key="4">
    <source>
        <dbReference type="Google" id="ProtNLM"/>
    </source>
</evidence>
<dbReference type="Proteomes" id="UP001501725">
    <property type="component" value="Unassembled WGS sequence"/>
</dbReference>